<reference evidence="1 2" key="1">
    <citation type="submission" date="2020-10" db="EMBL/GenBank/DDBJ databases">
        <title>Identification of Nocardia species via Next-generation sequencing and recognition of intraspecies genetic diversity.</title>
        <authorList>
            <person name="Li P."/>
            <person name="Li P."/>
            <person name="Lu B."/>
        </authorList>
    </citation>
    <scope>NUCLEOTIDE SEQUENCE [LARGE SCALE GENOMIC DNA]</scope>
    <source>
        <strain evidence="1 2">N-11</strain>
    </source>
</reference>
<sequence>MTRQLLHRRLRVGCLPQPQKSFHLGQKPLFVQLPERRVPRLVSSLDRSFPFLLGCRAGLGCRTLHAGRLSSRLFPSISGLTLRKLVEHREFSRHPFGGLTLNPCTLRFRRSACLSGTLGLLSGLPVTFGLLRGFRPAARDAFPEPQHLPELFATLSRLRQLRDLLLPLRLLLPPLLAGLLADTGQFELLALLQRTPSSPDLAGIGSRYDLVRELIREVSDQSDNEFLRFLRDRLTFDGPQHMLVIPILIQKLSHRSELLFVFLPPDSARLLFDGEDETAIFLDLVELDSIFPDFVSSGMDDVPCIAIAEESIGTIFEDPATLIAIESVAITVVTVARQDPAPKRTKQALIWIT</sequence>
<keyword evidence="2" id="KW-1185">Reference proteome</keyword>
<proteinExistence type="predicted"/>
<accession>A0ABS0C9Z0</accession>
<gene>
    <name evidence="1" type="ORF">IU470_18980</name>
</gene>
<protein>
    <submittedName>
        <fullName evidence="1">Uncharacterized protein</fullName>
    </submittedName>
</protein>
<dbReference type="Proteomes" id="UP000807309">
    <property type="component" value="Unassembled WGS sequence"/>
</dbReference>
<evidence type="ECO:0000313" key="2">
    <source>
        <dbReference type="Proteomes" id="UP000807309"/>
    </source>
</evidence>
<dbReference type="EMBL" id="JADLRE010000014">
    <property type="protein sequence ID" value="MBF6227179.1"/>
    <property type="molecule type" value="Genomic_DNA"/>
</dbReference>
<organism evidence="1 2">
    <name type="scientific">Nocardia abscessus</name>
    <dbReference type="NCBI Taxonomy" id="120957"/>
    <lineage>
        <taxon>Bacteria</taxon>
        <taxon>Bacillati</taxon>
        <taxon>Actinomycetota</taxon>
        <taxon>Actinomycetes</taxon>
        <taxon>Mycobacteriales</taxon>
        <taxon>Nocardiaceae</taxon>
        <taxon>Nocardia</taxon>
    </lineage>
</organism>
<comment type="caution">
    <text evidence="1">The sequence shown here is derived from an EMBL/GenBank/DDBJ whole genome shotgun (WGS) entry which is preliminary data.</text>
</comment>
<evidence type="ECO:0000313" key="1">
    <source>
        <dbReference type="EMBL" id="MBF6227179.1"/>
    </source>
</evidence>
<dbReference type="RefSeq" id="WP_195034218.1">
    <property type="nucleotide sequence ID" value="NZ_JADLRE010000014.1"/>
</dbReference>
<name>A0ABS0C9Z0_9NOCA</name>